<feature type="region of interest" description="Disordered" evidence="1">
    <location>
        <begin position="1"/>
        <end position="49"/>
    </location>
</feature>
<keyword evidence="2" id="KW-0614">Plasmid</keyword>
<keyword evidence="3" id="KW-1185">Reference proteome</keyword>
<proteinExistence type="predicted"/>
<evidence type="ECO:0000313" key="3">
    <source>
        <dbReference type="Proteomes" id="UP000010467"/>
    </source>
</evidence>
<geneLocation type="plasmid" evidence="2 3">
    <name>pDEIPE01</name>
</geneLocation>
<gene>
    <name evidence="2" type="ordered locus">Deipe_4051</name>
</gene>
<protein>
    <submittedName>
        <fullName evidence="2">Uncharacterized protein</fullName>
    </submittedName>
</protein>
<evidence type="ECO:0000256" key="1">
    <source>
        <dbReference type="SAM" id="MobiDB-lite"/>
    </source>
</evidence>
<evidence type="ECO:0000313" key="2">
    <source>
        <dbReference type="EMBL" id="AFZ69438.1"/>
    </source>
</evidence>
<dbReference type="KEGG" id="dpd:Deipe_4051"/>
<reference evidence="3" key="1">
    <citation type="submission" date="2012-03" db="EMBL/GenBank/DDBJ databases">
        <title>Complete sequence of plasmid 1 of Deinococcus peraridilitoris DSM 19664.</title>
        <authorList>
            <person name="Lucas S."/>
            <person name="Copeland A."/>
            <person name="Lapidus A."/>
            <person name="Glavina del Rio T."/>
            <person name="Dalin E."/>
            <person name="Tice H."/>
            <person name="Bruce D."/>
            <person name="Goodwin L."/>
            <person name="Pitluck S."/>
            <person name="Peters L."/>
            <person name="Mikhailova N."/>
            <person name="Lu M."/>
            <person name="Kyrpides N."/>
            <person name="Mavromatis K."/>
            <person name="Ivanova N."/>
            <person name="Brettin T."/>
            <person name="Detter J.C."/>
            <person name="Han C."/>
            <person name="Larimer F."/>
            <person name="Land M."/>
            <person name="Hauser L."/>
            <person name="Markowitz V."/>
            <person name="Cheng J.-F."/>
            <person name="Hugenholtz P."/>
            <person name="Woyke T."/>
            <person name="Wu D."/>
            <person name="Pukall R."/>
            <person name="Steenblock K."/>
            <person name="Brambilla E."/>
            <person name="Klenk H.-P."/>
            <person name="Eisen J.A."/>
        </authorList>
    </citation>
    <scope>NUCLEOTIDE SEQUENCE [LARGE SCALE GENOMIC DNA]</scope>
    <source>
        <strain evidence="3">DSM 19664 / LMG 22246 / CIP 109416 / KR-200</strain>
        <plasmid evidence="3">Plasmid pDEIPE01</plasmid>
    </source>
</reference>
<dbReference type="AlphaFoldDB" id="L0A6C7"/>
<dbReference type="PATRIC" id="fig|937777.3.peg.4070"/>
<dbReference type="HOGENOM" id="CLU_3134816_0_0_0"/>
<feature type="compositionally biased region" description="Basic and acidic residues" evidence="1">
    <location>
        <begin position="16"/>
        <end position="41"/>
    </location>
</feature>
<dbReference type="EMBL" id="CP003383">
    <property type="protein sequence ID" value="AFZ69438.1"/>
    <property type="molecule type" value="Genomic_DNA"/>
</dbReference>
<name>L0A6C7_DEIPD</name>
<accession>L0A6C7</accession>
<sequence>MANRLGDRAAFQPLRDTPRLNSDDQRGNGESEDAAPDRHEQCVQTLDGE</sequence>
<dbReference type="Proteomes" id="UP000010467">
    <property type="component" value="Plasmid pDEIPE01"/>
</dbReference>
<organism evidence="2 3">
    <name type="scientific">Deinococcus peraridilitoris (strain DSM 19664 / LMG 22246 / CIP 109416 / KR-200)</name>
    <dbReference type="NCBI Taxonomy" id="937777"/>
    <lineage>
        <taxon>Bacteria</taxon>
        <taxon>Thermotogati</taxon>
        <taxon>Deinococcota</taxon>
        <taxon>Deinococci</taxon>
        <taxon>Deinococcales</taxon>
        <taxon>Deinococcaceae</taxon>
        <taxon>Deinococcus</taxon>
    </lineage>
</organism>